<keyword evidence="4" id="KW-1185">Reference proteome</keyword>
<feature type="region of interest" description="Disordered" evidence="1">
    <location>
        <begin position="1"/>
        <end position="33"/>
    </location>
</feature>
<keyword evidence="2" id="KW-0812">Transmembrane</keyword>
<reference evidence="3" key="2">
    <citation type="journal article" date="2020" name="Nat. Commun.">
        <title>Large-scale genome sequencing of mycorrhizal fungi provides insights into the early evolution of symbiotic traits.</title>
        <authorList>
            <person name="Miyauchi S."/>
            <person name="Kiss E."/>
            <person name="Kuo A."/>
            <person name="Drula E."/>
            <person name="Kohler A."/>
            <person name="Sanchez-Garcia M."/>
            <person name="Morin E."/>
            <person name="Andreopoulos B."/>
            <person name="Barry K.W."/>
            <person name="Bonito G."/>
            <person name="Buee M."/>
            <person name="Carver A."/>
            <person name="Chen C."/>
            <person name="Cichocki N."/>
            <person name="Clum A."/>
            <person name="Culley D."/>
            <person name="Crous P.W."/>
            <person name="Fauchery L."/>
            <person name="Girlanda M."/>
            <person name="Hayes R.D."/>
            <person name="Keri Z."/>
            <person name="LaButti K."/>
            <person name="Lipzen A."/>
            <person name="Lombard V."/>
            <person name="Magnuson J."/>
            <person name="Maillard F."/>
            <person name="Murat C."/>
            <person name="Nolan M."/>
            <person name="Ohm R.A."/>
            <person name="Pangilinan J."/>
            <person name="Pereira M.F."/>
            <person name="Perotto S."/>
            <person name="Peter M."/>
            <person name="Pfister S."/>
            <person name="Riley R."/>
            <person name="Sitrit Y."/>
            <person name="Stielow J.B."/>
            <person name="Szollosi G."/>
            <person name="Zifcakova L."/>
            <person name="Stursova M."/>
            <person name="Spatafora J.W."/>
            <person name="Tedersoo L."/>
            <person name="Vaario L.M."/>
            <person name="Yamada A."/>
            <person name="Yan M."/>
            <person name="Wang P."/>
            <person name="Xu J."/>
            <person name="Bruns T."/>
            <person name="Baldrian P."/>
            <person name="Vilgalys R."/>
            <person name="Dunand C."/>
            <person name="Henrissat B."/>
            <person name="Grigoriev I.V."/>
            <person name="Hibbett D."/>
            <person name="Nagy L.G."/>
            <person name="Martin F.M."/>
        </authorList>
    </citation>
    <scope>NUCLEOTIDE SEQUENCE</scope>
    <source>
        <strain evidence="3">Prilba</strain>
    </source>
</reference>
<keyword evidence="2" id="KW-0472">Membrane</keyword>
<feature type="transmembrane region" description="Helical" evidence="2">
    <location>
        <begin position="113"/>
        <end position="140"/>
    </location>
</feature>
<sequence length="344" mass="36769">MASTAAVASSSSTTLESRPQAGPLPSKRGEIGFVEGVHEQAQEPSQMVDQVTLPARHPADVPVPPPLQDTIIVDAAPSHPDTSQTLSDGNSVTSVGKPFLGHKRLPKFFGVHFSTLVLLGAQLLVFIGTVIGWVFAAIALSDSDASSNAPPPSQDNDGDQNLPQGDPGTSHIFIHVAFAVLALAQLVFIERRIFRARAERYGFKHPGEMLPSSLRRGHSANASMPVAPWSRPSLPTYAAALTASGVGTGDVEDAAIAPPPPPAYGKTRGSTLLLAGYLRNSLRAQARQYEEDRRASGMSMSARSDRPVSFVSQDEEWEVRRDADRARRIEEALAALENNATRTD</sequence>
<organism evidence="3 4">
    <name type="scientific">Russula ochroleuca</name>
    <dbReference type="NCBI Taxonomy" id="152965"/>
    <lineage>
        <taxon>Eukaryota</taxon>
        <taxon>Fungi</taxon>
        <taxon>Dikarya</taxon>
        <taxon>Basidiomycota</taxon>
        <taxon>Agaricomycotina</taxon>
        <taxon>Agaricomycetes</taxon>
        <taxon>Russulales</taxon>
        <taxon>Russulaceae</taxon>
        <taxon>Russula</taxon>
    </lineage>
</organism>
<dbReference type="EMBL" id="WHVB01000014">
    <property type="protein sequence ID" value="KAF8476609.1"/>
    <property type="molecule type" value="Genomic_DNA"/>
</dbReference>
<feature type="region of interest" description="Disordered" evidence="1">
    <location>
        <begin position="145"/>
        <end position="166"/>
    </location>
</feature>
<evidence type="ECO:0000313" key="4">
    <source>
        <dbReference type="Proteomes" id="UP000759537"/>
    </source>
</evidence>
<evidence type="ECO:0000256" key="1">
    <source>
        <dbReference type="SAM" id="MobiDB-lite"/>
    </source>
</evidence>
<protein>
    <submittedName>
        <fullName evidence="3">Uncharacterized protein</fullName>
    </submittedName>
</protein>
<evidence type="ECO:0000256" key="2">
    <source>
        <dbReference type="SAM" id="Phobius"/>
    </source>
</evidence>
<feature type="compositionally biased region" description="Low complexity" evidence="1">
    <location>
        <begin position="1"/>
        <end position="14"/>
    </location>
</feature>
<comment type="caution">
    <text evidence="3">The sequence shown here is derived from an EMBL/GenBank/DDBJ whole genome shotgun (WGS) entry which is preliminary data.</text>
</comment>
<reference evidence="3" key="1">
    <citation type="submission" date="2019-10" db="EMBL/GenBank/DDBJ databases">
        <authorList>
            <consortium name="DOE Joint Genome Institute"/>
            <person name="Kuo A."/>
            <person name="Miyauchi S."/>
            <person name="Kiss E."/>
            <person name="Drula E."/>
            <person name="Kohler A."/>
            <person name="Sanchez-Garcia M."/>
            <person name="Andreopoulos B."/>
            <person name="Barry K.W."/>
            <person name="Bonito G."/>
            <person name="Buee M."/>
            <person name="Carver A."/>
            <person name="Chen C."/>
            <person name="Cichocki N."/>
            <person name="Clum A."/>
            <person name="Culley D."/>
            <person name="Crous P.W."/>
            <person name="Fauchery L."/>
            <person name="Girlanda M."/>
            <person name="Hayes R."/>
            <person name="Keri Z."/>
            <person name="LaButti K."/>
            <person name="Lipzen A."/>
            <person name="Lombard V."/>
            <person name="Magnuson J."/>
            <person name="Maillard F."/>
            <person name="Morin E."/>
            <person name="Murat C."/>
            <person name="Nolan M."/>
            <person name="Ohm R."/>
            <person name="Pangilinan J."/>
            <person name="Pereira M."/>
            <person name="Perotto S."/>
            <person name="Peter M."/>
            <person name="Riley R."/>
            <person name="Sitrit Y."/>
            <person name="Stielow B."/>
            <person name="Szollosi G."/>
            <person name="Zifcakova L."/>
            <person name="Stursova M."/>
            <person name="Spatafora J.W."/>
            <person name="Tedersoo L."/>
            <person name="Vaario L.-M."/>
            <person name="Yamada A."/>
            <person name="Yan M."/>
            <person name="Wang P."/>
            <person name="Xu J."/>
            <person name="Bruns T."/>
            <person name="Baldrian P."/>
            <person name="Vilgalys R."/>
            <person name="Henrissat B."/>
            <person name="Grigoriev I.V."/>
            <person name="Hibbett D."/>
            <person name="Nagy L.G."/>
            <person name="Martin F.M."/>
        </authorList>
    </citation>
    <scope>NUCLEOTIDE SEQUENCE</scope>
    <source>
        <strain evidence="3">Prilba</strain>
    </source>
</reference>
<dbReference type="OrthoDB" id="2596855at2759"/>
<keyword evidence="2" id="KW-1133">Transmembrane helix</keyword>
<name>A0A9P5MS74_9AGAM</name>
<dbReference type="Proteomes" id="UP000759537">
    <property type="component" value="Unassembled WGS sequence"/>
</dbReference>
<gene>
    <name evidence="3" type="ORF">DFH94DRAFT_756923</name>
</gene>
<evidence type="ECO:0000313" key="3">
    <source>
        <dbReference type="EMBL" id="KAF8476609.1"/>
    </source>
</evidence>
<proteinExistence type="predicted"/>
<feature type="transmembrane region" description="Helical" evidence="2">
    <location>
        <begin position="172"/>
        <end position="189"/>
    </location>
</feature>
<dbReference type="AlphaFoldDB" id="A0A9P5MS74"/>
<feature type="region of interest" description="Disordered" evidence="1">
    <location>
        <begin position="288"/>
        <end position="322"/>
    </location>
</feature>
<accession>A0A9P5MS74</accession>